<keyword evidence="2" id="KW-1185">Reference proteome</keyword>
<dbReference type="EMBL" id="AP027370">
    <property type="protein sequence ID" value="BDY12142.1"/>
    <property type="molecule type" value="Genomic_DNA"/>
</dbReference>
<dbReference type="InterPro" id="IPR037171">
    <property type="entry name" value="NagB/RpiA_transferase-like"/>
</dbReference>
<proteinExistence type="predicted"/>
<sequence>MYDRFFASLKTKPLTVFVQLAKCYTKRHITDDYDIEADIYVTPEDIIVRGKQYVNRAYHRRCGSHG</sequence>
<evidence type="ECO:0000313" key="2">
    <source>
        <dbReference type="Proteomes" id="UP001321445"/>
    </source>
</evidence>
<accession>A0ABN6WVE9</accession>
<gene>
    <name evidence="1" type="ORF">HCR_04540</name>
</gene>
<organism evidence="1 2">
    <name type="scientific">Hydrogenimonas cancrithermarum</name>
    <dbReference type="NCBI Taxonomy" id="2993563"/>
    <lineage>
        <taxon>Bacteria</taxon>
        <taxon>Pseudomonadati</taxon>
        <taxon>Campylobacterota</taxon>
        <taxon>Epsilonproteobacteria</taxon>
        <taxon>Campylobacterales</taxon>
        <taxon>Hydrogenimonadaceae</taxon>
        <taxon>Hydrogenimonas</taxon>
    </lineage>
</organism>
<reference evidence="1 2" key="1">
    <citation type="submission" date="2023-03" db="EMBL/GenBank/DDBJ databases">
        <title>Description of Hydrogenimonas sp. ISO32.</title>
        <authorList>
            <person name="Mino S."/>
            <person name="Fukazawa S."/>
            <person name="Sawabe T."/>
        </authorList>
    </citation>
    <scope>NUCLEOTIDE SEQUENCE [LARGE SCALE GENOMIC DNA]</scope>
    <source>
        <strain evidence="1 2">ISO32</strain>
    </source>
</reference>
<protein>
    <submittedName>
        <fullName evidence="1">Uncharacterized protein</fullName>
    </submittedName>
</protein>
<dbReference type="Proteomes" id="UP001321445">
    <property type="component" value="Chromosome"/>
</dbReference>
<dbReference type="SUPFAM" id="SSF100950">
    <property type="entry name" value="NagB/RpiA/CoA transferase-like"/>
    <property type="match status" value="1"/>
</dbReference>
<evidence type="ECO:0000313" key="1">
    <source>
        <dbReference type="EMBL" id="BDY12142.1"/>
    </source>
</evidence>
<name>A0ABN6WVE9_9BACT</name>